<evidence type="ECO:0000313" key="2">
    <source>
        <dbReference type="Proteomes" id="UP001056120"/>
    </source>
</evidence>
<protein>
    <submittedName>
        <fullName evidence="1">Uncharacterized protein</fullName>
    </submittedName>
</protein>
<dbReference type="EMBL" id="CM042024">
    <property type="protein sequence ID" value="KAI3810353.1"/>
    <property type="molecule type" value="Genomic_DNA"/>
</dbReference>
<name>A0ACB9IQ35_9ASTR</name>
<evidence type="ECO:0000313" key="1">
    <source>
        <dbReference type="EMBL" id="KAI3810353.1"/>
    </source>
</evidence>
<comment type="caution">
    <text evidence="1">The sequence shown here is derived from an EMBL/GenBank/DDBJ whole genome shotgun (WGS) entry which is preliminary data.</text>
</comment>
<reference evidence="1 2" key="2">
    <citation type="journal article" date="2022" name="Mol. Ecol. Resour.">
        <title>The genomes of chicory, endive, great burdock and yacon provide insights into Asteraceae paleo-polyploidization history and plant inulin production.</title>
        <authorList>
            <person name="Fan W."/>
            <person name="Wang S."/>
            <person name="Wang H."/>
            <person name="Wang A."/>
            <person name="Jiang F."/>
            <person name="Liu H."/>
            <person name="Zhao H."/>
            <person name="Xu D."/>
            <person name="Zhang Y."/>
        </authorList>
    </citation>
    <scope>NUCLEOTIDE SEQUENCE [LARGE SCALE GENOMIC DNA]</scope>
    <source>
        <strain evidence="2">cv. Yunnan</strain>
        <tissue evidence="1">Leaves</tissue>
    </source>
</reference>
<keyword evidence="2" id="KW-1185">Reference proteome</keyword>
<gene>
    <name evidence="1" type="ORF">L1987_19965</name>
</gene>
<proteinExistence type="predicted"/>
<dbReference type="Proteomes" id="UP001056120">
    <property type="component" value="Linkage Group LG07"/>
</dbReference>
<sequence length="367" mass="40778">MTITISISLTKSIPYRTIFRFVSRMAKGTRGRRRMASRNYRSTPYPVLTCEHHLSNLNDKKSTISMPKKDLEDITCSVCMEYPHNAVLLLCSSHDKGCRPYMCGTSSRYSNCLDQYKKAYTKTTSLSPHHPPPFTTTENSPVLDPLSGWPIEKHVEVAELACPLCRGQVKGWTVVESTREYLNCKKRTCMHDKCSFIGAYKELKKHVKSEHPCSKPREVDPDQEQKWRRLEREREREDVISTVTSSMPGAVVFGDYVIERNPYGSDSDDDEEGFDVGGLGRGNTGTGLDVAADNSLVNVFLLFHAFGAGGTDGSFGRNANNDDGDSDDDDDNGGGDGGGGMSLVNRLRRQGRVLLGRSGSRRRSGQT</sequence>
<accession>A0ACB9IQ35</accession>
<organism evidence="1 2">
    <name type="scientific">Smallanthus sonchifolius</name>
    <dbReference type="NCBI Taxonomy" id="185202"/>
    <lineage>
        <taxon>Eukaryota</taxon>
        <taxon>Viridiplantae</taxon>
        <taxon>Streptophyta</taxon>
        <taxon>Embryophyta</taxon>
        <taxon>Tracheophyta</taxon>
        <taxon>Spermatophyta</taxon>
        <taxon>Magnoliopsida</taxon>
        <taxon>eudicotyledons</taxon>
        <taxon>Gunneridae</taxon>
        <taxon>Pentapetalae</taxon>
        <taxon>asterids</taxon>
        <taxon>campanulids</taxon>
        <taxon>Asterales</taxon>
        <taxon>Asteraceae</taxon>
        <taxon>Asteroideae</taxon>
        <taxon>Heliantheae alliance</taxon>
        <taxon>Millerieae</taxon>
        <taxon>Smallanthus</taxon>
    </lineage>
</organism>
<reference evidence="2" key="1">
    <citation type="journal article" date="2022" name="Mol. Ecol. Resour.">
        <title>The genomes of chicory, endive, great burdock and yacon provide insights into Asteraceae palaeo-polyploidization history and plant inulin production.</title>
        <authorList>
            <person name="Fan W."/>
            <person name="Wang S."/>
            <person name="Wang H."/>
            <person name="Wang A."/>
            <person name="Jiang F."/>
            <person name="Liu H."/>
            <person name="Zhao H."/>
            <person name="Xu D."/>
            <person name="Zhang Y."/>
        </authorList>
    </citation>
    <scope>NUCLEOTIDE SEQUENCE [LARGE SCALE GENOMIC DNA]</scope>
    <source>
        <strain evidence="2">cv. Yunnan</strain>
    </source>
</reference>